<dbReference type="PANTHER" id="PTHR43162:SF1">
    <property type="entry name" value="PRESTALK A DIFFERENTIATION PROTEIN A"/>
    <property type="match status" value="1"/>
</dbReference>
<sequence>MYIVLGASGQVGSAVARHLLEKKLPVKGIVREQKKGADLEKQGANIGVADALDLPSLKSVFENGEILFVITPETGKSEDVLKETRDILDNYRAAIQGSGIRKVVGLSSVGAQHASGKGNLEMSYMLEHAFEGLPVHQVFIRPAYYFSNWAMSLEQIKTDGVLHSFYPVELPIHMISPQDVAQIAAEIMVREESDSITYELEGPQTYTALDVAAAFAKALGREVKAEQIPREQWEGVIKKMGFTDNAIHNFIKMTEAVVDGSAVPEGHGVVSVKGFTTLENYINDTVKKS</sequence>
<name>A0A318UGK5_9SPHI</name>
<reference evidence="2 3" key="1">
    <citation type="submission" date="2018-06" db="EMBL/GenBank/DDBJ databases">
        <title>Genomic Encyclopedia of Archaeal and Bacterial Type Strains, Phase II (KMG-II): from individual species to whole genera.</title>
        <authorList>
            <person name="Goeker M."/>
        </authorList>
    </citation>
    <scope>NUCLEOTIDE SEQUENCE [LARGE SCALE GENOMIC DNA]</scope>
    <source>
        <strain evidence="2 3">DSM 27372</strain>
    </source>
</reference>
<comment type="caution">
    <text evidence="2">The sequence shown here is derived from an EMBL/GenBank/DDBJ whole genome shotgun (WGS) entry which is preliminary data.</text>
</comment>
<organism evidence="2 3">
    <name type="scientific">Pedobacter nutrimenti</name>
    <dbReference type="NCBI Taxonomy" id="1241337"/>
    <lineage>
        <taxon>Bacteria</taxon>
        <taxon>Pseudomonadati</taxon>
        <taxon>Bacteroidota</taxon>
        <taxon>Sphingobacteriia</taxon>
        <taxon>Sphingobacteriales</taxon>
        <taxon>Sphingobacteriaceae</taxon>
        <taxon>Pedobacter</taxon>
    </lineage>
</organism>
<dbReference type="Gene3D" id="3.90.25.10">
    <property type="entry name" value="UDP-galactose 4-epimerase, domain 1"/>
    <property type="match status" value="1"/>
</dbReference>
<feature type="domain" description="NmrA-like" evidence="1">
    <location>
        <begin position="3"/>
        <end position="281"/>
    </location>
</feature>
<dbReference type="AlphaFoldDB" id="A0A318UGK5"/>
<evidence type="ECO:0000313" key="3">
    <source>
        <dbReference type="Proteomes" id="UP000248198"/>
    </source>
</evidence>
<dbReference type="SUPFAM" id="SSF51735">
    <property type="entry name" value="NAD(P)-binding Rossmann-fold domains"/>
    <property type="match status" value="1"/>
</dbReference>
<dbReference type="InterPro" id="IPR008030">
    <property type="entry name" value="NmrA-like"/>
</dbReference>
<dbReference type="Proteomes" id="UP000248198">
    <property type="component" value="Unassembled WGS sequence"/>
</dbReference>
<dbReference type="EMBL" id="QKLU01000004">
    <property type="protein sequence ID" value="PYF74128.1"/>
    <property type="molecule type" value="Genomic_DNA"/>
</dbReference>
<protein>
    <submittedName>
        <fullName evidence="2">Uncharacterized protein YbjT (DUF2867 family)</fullName>
    </submittedName>
</protein>
<dbReference type="InterPro" id="IPR036291">
    <property type="entry name" value="NAD(P)-bd_dom_sf"/>
</dbReference>
<dbReference type="RefSeq" id="WP_110831143.1">
    <property type="nucleotide sequence ID" value="NZ_QKLU01000004.1"/>
</dbReference>
<proteinExistence type="predicted"/>
<dbReference type="Pfam" id="PF05368">
    <property type="entry name" value="NmrA"/>
    <property type="match status" value="1"/>
</dbReference>
<dbReference type="InterPro" id="IPR051604">
    <property type="entry name" value="Ergot_Alk_Oxidoreductase"/>
</dbReference>
<dbReference type="OrthoDB" id="112777at2"/>
<evidence type="ECO:0000259" key="1">
    <source>
        <dbReference type="Pfam" id="PF05368"/>
    </source>
</evidence>
<dbReference type="Gene3D" id="3.40.50.720">
    <property type="entry name" value="NAD(P)-binding Rossmann-like Domain"/>
    <property type="match status" value="1"/>
</dbReference>
<gene>
    <name evidence="2" type="ORF">B0O44_104299</name>
</gene>
<accession>A0A318UGK5</accession>
<evidence type="ECO:0000313" key="2">
    <source>
        <dbReference type="EMBL" id="PYF74128.1"/>
    </source>
</evidence>
<dbReference type="PANTHER" id="PTHR43162">
    <property type="match status" value="1"/>
</dbReference>
<keyword evidence="3" id="KW-1185">Reference proteome</keyword>